<name>A0A5J4V040_9EUKA</name>
<dbReference type="Pfam" id="PF12780">
    <property type="entry name" value="AAA_8"/>
    <property type="match status" value="1"/>
</dbReference>
<dbReference type="GO" id="GO:0030286">
    <property type="term" value="C:dynein complex"/>
    <property type="evidence" value="ECO:0007669"/>
    <property type="project" value="InterPro"/>
</dbReference>
<proteinExistence type="predicted"/>
<dbReference type="InterPro" id="IPR027417">
    <property type="entry name" value="P-loop_NTPase"/>
</dbReference>
<comment type="caution">
    <text evidence="2">The sequence shown here is derived from an EMBL/GenBank/DDBJ whole genome shotgun (WGS) entry which is preliminary data.</text>
</comment>
<dbReference type="GO" id="GO:0051959">
    <property type="term" value="F:dynein light intermediate chain binding"/>
    <property type="evidence" value="ECO:0007669"/>
    <property type="project" value="InterPro"/>
</dbReference>
<protein>
    <recommendedName>
        <fullName evidence="1">Dynein heavy chain AAA module D4 domain-containing protein</fullName>
    </recommendedName>
</protein>
<dbReference type="InterPro" id="IPR024317">
    <property type="entry name" value="Dynein_heavy_chain_D4_dom"/>
</dbReference>
<feature type="non-terminal residue" evidence="2">
    <location>
        <position position="52"/>
    </location>
</feature>
<sequence>MVFREDLKKSLRVAGEKKQQCVLYVSDNHIVKETFLEDLNNLLNVGEIPNIW</sequence>
<evidence type="ECO:0000259" key="1">
    <source>
        <dbReference type="Pfam" id="PF12780"/>
    </source>
</evidence>
<dbReference type="OrthoDB" id="10266008at2759"/>
<evidence type="ECO:0000313" key="3">
    <source>
        <dbReference type="Proteomes" id="UP000324800"/>
    </source>
</evidence>
<accession>A0A5J4V040</accession>
<organism evidence="2 3">
    <name type="scientific">Streblomastix strix</name>
    <dbReference type="NCBI Taxonomy" id="222440"/>
    <lineage>
        <taxon>Eukaryota</taxon>
        <taxon>Metamonada</taxon>
        <taxon>Preaxostyla</taxon>
        <taxon>Oxymonadida</taxon>
        <taxon>Streblomastigidae</taxon>
        <taxon>Streblomastix</taxon>
    </lineage>
</organism>
<gene>
    <name evidence="2" type="ORF">EZS28_028577</name>
</gene>
<dbReference type="PANTHER" id="PTHR22878">
    <property type="entry name" value="DYNEIN HEAVY CHAIN 6, AXONEMAL-LIKE-RELATED"/>
    <property type="match status" value="1"/>
</dbReference>
<dbReference type="AlphaFoldDB" id="A0A5J4V040"/>
<dbReference type="Gene3D" id="3.40.50.300">
    <property type="entry name" value="P-loop containing nucleotide triphosphate hydrolases"/>
    <property type="match status" value="1"/>
</dbReference>
<feature type="domain" description="Dynein heavy chain AAA module D4" evidence="1">
    <location>
        <begin position="3"/>
        <end position="52"/>
    </location>
</feature>
<dbReference type="Proteomes" id="UP000324800">
    <property type="component" value="Unassembled WGS sequence"/>
</dbReference>
<dbReference type="InterPro" id="IPR026983">
    <property type="entry name" value="DHC"/>
</dbReference>
<dbReference type="GO" id="GO:0007018">
    <property type="term" value="P:microtubule-based movement"/>
    <property type="evidence" value="ECO:0007669"/>
    <property type="project" value="InterPro"/>
</dbReference>
<reference evidence="2 3" key="1">
    <citation type="submission" date="2019-03" db="EMBL/GenBank/DDBJ databases">
        <title>Single cell metagenomics reveals metabolic interactions within the superorganism composed of flagellate Streblomastix strix and complex community of Bacteroidetes bacteria on its surface.</title>
        <authorList>
            <person name="Treitli S.C."/>
            <person name="Kolisko M."/>
            <person name="Husnik F."/>
            <person name="Keeling P."/>
            <person name="Hampl V."/>
        </authorList>
    </citation>
    <scope>NUCLEOTIDE SEQUENCE [LARGE SCALE GENOMIC DNA]</scope>
    <source>
        <strain evidence="2">ST1C</strain>
    </source>
</reference>
<evidence type="ECO:0000313" key="2">
    <source>
        <dbReference type="EMBL" id="KAA6375894.1"/>
    </source>
</evidence>
<dbReference type="GO" id="GO:0045505">
    <property type="term" value="F:dynein intermediate chain binding"/>
    <property type="evidence" value="ECO:0007669"/>
    <property type="project" value="InterPro"/>
</dbReference>
<dbReference type="EMBL" id="SNRW01010913">
    <property type="protein sequence ID" value="KAA6375894.1"/>
    <property type="molecule type" value="Genomic_DNA"/>
</dbReference>